<evidence type="ECO:0000313" key="2">
    <source>
        <dbReference type="EMBL" id="OBZ85047.1"/>
    </source>
</evidence>
<organism evidence="2 3">
    <name type="scientific">Choanephora cucurbitarum</name>
    <dbReference type="NCBI Taxonomy" id="101091"/>
    <lineage>
        <taxon>Eukaryota</taxon>
        <taxon>Fungi</taxon>
        <taxon>Fungi incertae sedis</taxon>
        <taxon>Mucoromycota</taxon>
        <taxon>Mucoromycotina</taxon>
        <taxon>Mucoromycetes</taxon>
        <taxon>Mucorales</taxon>
        <taxon>Mucorineae</taxon>
        <taxon>Choanephoraceae</taxon>
        <taxon>Choanephoroideae</taxon>
        <taxon>Choanephora</taxon>
    </lineage>
</organism>
<dbReference type="PANTHER" id="PTHR12673">
    <property type="entry name" value="FACIOGENITAL DYSPLASIA PROTEIN"/>
    <property type="match status" value="1"/>
</dbReference>
<dbReference type="Proteomes" id="UP000093000">
    <property type="component" value="Unassembled WGS sequence"/>
</dbReference>
<gene>
    <name evidence="2" type="primary">Vav</name>
    <name evidence="2" type="ORF">A0J61_06905</name>
</gene>
<dbReference type="GO" id="GO:0005085">
    <property type="term" value="F:guanyl-nucleotide exchange factor activity"/>
    <property type="evidence" value="ECO:0007669"/>
    <property type="project" value="InterPro"/>
</dbReference>
<evidence type="ECO:0000313" key="3">
    <source>
        <dbReference type="Proteomes" id="UP000093000"/>
    </source>
</evidence>
<comment type="caution">
    <text evidence="2">The sequence shown here is derived from an EMBL/GenBank/DDBJ whole genome shotgun (WGS) entry which is preliminary data.</text>
</comment>
<accession>A0A1C7N7M5</accession>
<protein>
    <submittedName>
        <fullName evidence="2">Protein vav</fullName>
    </submittedName>
</protein>
<dbReference type="InterPro" id="IPR051092">
    <property type="entry name" value="FYVE_RhoGEF_PH"/>
</dbReference>
<dbReference type="PROSITE" id="PS50010">
    <property type="entry name" value="DH_2"/>
    <property type="match status" value="1"/>
</dbReference>
<dbReference type="Pfam" id="PF00621">
    <property type="entry name" value="RhoGEF"/>
    <property type="match status" value="1"/>
</dbReference>
<dbReference type="SMART" id="SM00325">
    <property type="entry name" value="RhoGEF"/>
    <property type="match status" value="1"/>
</dbReference>
<dbReference type="STRING" id="101091.A0A1C7N7M5"/>
<proteinExistence type="predicted"/>
<reference evidence="2 3" key="1">
    <citation type="submission" date="2016-03" db="EMBL/GenBank/DDBJ databases">
        <title>Choanephora cucurbitarum.</title>
        <authorList>
            <person name="Min B."/>
            <person name="Park H."/>
            <person name="Park J.-H."/>
            <person name="Shin H.-D."/>
            <person name="Choi I.-G."/>
        </authorList>
    </citation>
    <scope>NUCLEOTIDE SEQUENCE [LARGE SCALE GENOMIC DNA]</scope>
    <source>
        <strain evidence="2 3">KUS-F28377</strain>
    </source>
</reference>
<dbReference type="PANTHER" id="PTHR12673:SF159">
    <property type="entry name" value="LD03170P"/>
    <property type="match status" value="1"/>
</dbReference>
<dbReference type="Gene3D" id="1.20.900.10">
    <property type="entry name" value="Dbl homology (DH) domain"/>
    <property type="match status" value="1"/>
</dbReference>
<dbReference type="CDD" id="cd00160">
    <property type="entry name" value="RhoGEF"/>
    <property type="match status" value="1"/>
</dbReference>
<dbReference type="InParanoid" id="A0A1C7N7M5"/>
<dbReference type="InterPro" id="IPR000219">
    <property type="entry name" value="DH_dom"/>
</dbReference>
<dbReference type="EMBL" id="LUGH01000439">
    <property type="protein sequence ID" value="OBZ85047.1"/>
    <property type="molecule type" value="Genomic_DNA"/>
</dbReference>
<name>A0A1C7N7M5_9FUNG</name>
<dbReference type="GO" id="GO:0005737">
    <property type="term" value="C:cytoplasm"/>
    <property type="evidence" value="ECO:0007669"/>
    <property type="project" value="TreeGrafter"/>
</dbReference>
<dbReference type="InterPro" id="IPR035899">
    <property type="entry name" value="DBL_dom_sf"/>
</dbReference>
<keyword evidence="3" id="KW-1185">Reference proteome</keyword>
<feature type="domain" description="DH" evidence="1">
    <location>
        <begin position="182"/>
        <end position="374"/>
    </location>
</feature>
<dbReference type="SUPFAM" id="SSF48065">
    <property type="entry name" value="DBL homology domain (DH-domain)"/>
    <property type="match status" value="1"/>
</dbReference>
<sequence>MPPHFLVDEGTTFEAKQWASNTIDSLFSNTQPVTFEPVQATVQEIKTIQRVEALKSSYVNPARRSLSMLEVGLFNRNKNNSNNNSDDGTITSRPIARSVRSHTGCFLSHSDSAPSLLLMQNQQPQQKSLASRLKRTLSIEKPHMSQTPLNSKEKEGMDVWKSTFRDYLQDTKMSPHGQSPHLLNFVLNELITTETTYLEHLLIMKHMFMDPLMEAATAHPRPLVNLKDIQTIFAFIPDLIALSSALVSRLKEATCTTEHGEVYYDSIGQIFYDLEEEFAVYIRYAANVSKQKKCIQRADRSIVYRQLVQDSLRKKETNRMGLSDYTIAPIQRITRYGLLLKDLVKCSDPSSLNFAYITRSLKCQLALAHAMNAVQNSS</sequence>
<dbReference type="AlphaFoldDB" id="A0A1C7N7M5"/>
<dbReference type="OrthoDB" id="660555at2759"/>
<evidence type="ECO:0000259" key="1">
    <source>
        <dbReference type="PROSITE" id="PS50010"/>
    </source>
</evidence>